<gene>
    <name evidence="2" type="ORF">DFP72DRAFT_860895</name>
</gene>
<name>A0A8H6H847_9AGAR</name>
<evidence type="ECO:0000313" key="2">
    <source>
        <dbReference type="EMBL" id="KAF6742194.1"/>
    </source>
</evidence>
<reference evidence="2 3" key="1">
    <citation type="submission" date="2020-07" db="EMBL/GenBank/DDBJ databases">
        <title>Comparative genomics of pyrophilous fungi reveals a link between fire events and developmental genes.</title>
        <authorList>
            <consortium name="DOE Joint Genome Institute"/>
            <person name="Steindorff A.S."/>
            <person name="Carver A."/>
            <person name="Calhoun S."/>
            <person name="Stillman K."/>
            <person name="Liu H."/>
            <person name="Lipzen A."/>
            <person name="Pangilinan J."/>
            <person name="Labutti K."/>
            <person name="Bruns T.D."/>
            <person name="Grigoriev I.V."/>
        </authorList>
    </citation>
    <scope>NUCLEOTIDE SEQUENCE [LARGE SCALE GENOMIC DNA]</scope>
    <source>
        <strain evidence="2 3">CBS 144469</strain>
    </source>
</reference>
<dbReference type="AlphaFoldDB" id="A0A8H6H847"/>
<accession>A0A8H6H847</accession>
<comment type="caution">
    <text evidence="2">The sequence shown here is derived from an EMBL/GenBank/DDBJ whole genome shotgun (WGS) entry which is preliminary data.</text>
</comment>
<protein>
    <submittedName>
        <fullName evidence="2">Uncharacterized protein</fullName>
    </submittedName>
</protein>
<dbReference type="Proteomes" id="UP000521943">
    <property type="component" value="Unassembled WGS sequence"/>
</dbReference>
<sequence>MAPRRKGKNESGKYSDRPTQVSNITTKEKAHLDNTRPRSFYKLRDMLDLHDRVRLDDAEDVLLEEVIPIAPRGKSEAIFKFMIIENRTDVGKSSIFKELRRLSEGLVWGHCSNVAGEGYRIQGGERERVHAAQSRAAHDSVVTTVARNREAEDSIRSHSLAVQSSTTAPHLRKKRFAQGVHSEVASPRGLCEGDAKGAPEMSSTVFTLHDQGVHSTHREGQMFMFNTAAVHKCTQRARKIPGTENTRAVVIRRRLSRTGQNNCREDSWLTVIKAAADGEDVEEK</sequence>
<evidence type="ECO:0000313" key="3">
    <source>
        <dbReference type="Proteomes" id="UP000521943"/>
    </source>
</evidence>
<keyword evidence="3" id="KW-1185">Reference proteome</keyword>
<organism evidence="2 3">
    <name type="scientific">Ephemerocybe angulata</name>
    <dbReference type="NCBI Taxonomy" id="980116"/>
    <lineage>
        <taxon>Eukaryota</taxon>
        <taxon>Fungi</taxon>
        <taxon>Dikarya</taxon>
        <taxon>Basidiomycota</taxon>
        <taxon>Agaricomycotina</taxon>
        <taxon>Agaricomycetes</taxon>
        <taxon>Agaricomycetidae</taxon>
        <taxon>Agaricales</taxon>
        <taxon>Agaricineae</taxon>
        <taxon>Psathyrellaceae</taxon>
        <taxon>Ephemerocybe</taxon>
    </lineage>
</organism>
<feature type="region of interest" description="Disordered" evidence="1">
    <location>
        <begin position="1"/>
        <end position="26"/>
    </location>
</feature>
<dbReference type="EMBL" id="JACGCI010000196">
    <property type="protein sequence ID" value="KAF6742194.1"/>
    <property type="molecule type" value="Genomic_DNA"/>
</dbReference>
<evidence type="ECO:0000256" key="1">
    <source>
        <dbReference type="SAM" id="MobiDB-lite"/>
    </source>
</evidence>
<proteinExistence type="predicted"/>